<dbReference type="RefSeq" id="XP_011210167.2">
    <property type="nucleotide sequence ID" value="XM_011211865.2"/>
</dbReference>
<reference evidence="5" key="1">
    <citation type="journal article" date="2014" name="BMC Genomics">
        <title>Characterizing the developmental transcriptome of the oriental fruit fly, Bactrocera dorsalis (Diptera: Tephritidae) through comparative genomic analysis with Drosophila melanogaster utilizing modENCODE datasets.</title>
        <authorList>
            <person name="Geib S.M."/>
            <person name="Calla B."/>
            <person name="Hall B."/>
            <person name="Hou S."/>
            <person name="Manoukis N.C."/>
        </authorList>
    </citation>
    <scope>NUCLEOTIDE SEQUENCE</scope>
    <source>
        <strain evidence="5">Punador</strain>
    </source>
</reference>
<feature type="region of interest" description="Disordered" evidence="4">
    <location>
        <begin position="84"/>
        <end position="178"/>
    </location>
</feature>
<dbReference type="EMBL" id="GAKP01001598">
    <property type="protein sequence ID" value="JAC57354.1"/>
    <property type="molecule type" value="Transcribed_RNA"/>
</dbReference>
<evidence type="ECO:0000256" key="4">
    <source>
        <dbReference type="SAM" id="MobiDB-lite"/>
    </source>
</evidence>
<dbReference type="OrthoDB" id="524165at2759"/>
<dbReference type="KEGG" id="bdr:105230865"/>
<dbReference type="SUPFAM" id="SSF47391">
    <property type="entry name" value="Dimerization-anchoring domain of cAMP-dependent PK regulatory subunit"/>
    <property type="match status" value="1"/>
</dbReference>
<evidence type="ECO:0000256" key="1">
    <source>
        <dbReference type="ARBA" id="ARBA00004123"/>
    </source>
</evidence>
<comment type="subcellular location">
    <subcellularLocation>
        <location evidence="1">Nucleus</location>
    </subcellularLocation>
</comment>
<accession>A0A034WRU0</accession>
<organism evidence="5">
    <name type="scientific">Bactrocera dorsalis</name>
    <name type="common">Oriental fruit fly</name>
    <name type="synonym">Dacus dorsalis</name>
    <dbReference type="NCBI Taxonomy" id="27457"/>
    <lineage>
        <taxon>Eukaryota</taxon>
        <taxon>Metazoa</taxon>
        <taxon>Ecdysozoa</taxon>
        <taxon>Arthropoda</taxon>
        <taxon>Hexapoda</taxon>
        <taxon>Insecta</taxon>
        <taxon>Pterygota</taxon>
        <taxon>Neoptera</taxon>
        <taxon>Endopterygota</taxon>
        <taxon>Diptera</taxon>
        <taxon>Brachycera</taxon>
        <taxon>Muscomorpha</taxon>
        <taxon>Tephritoidea</taxon>
        <taxon>Tephritidae</taxon>
        <taxon>Bactrocera</taxon>
        <taxon>Bactrocera</taxon>
    </lineage>
</organism>
<evidence type="ECO:0000313" key="5">
    <source>
        <dbReference type="EMBL" id="JAC57354.1"/>
    </source>
</evidence>
<comment type="similarity">
    <text evidence="2">Belongs to the AMY1 family.</text>
</comment>
<protein>
    <submittedName>
        <fullName evidence="5">c-Myc-binding protein-like protein</fullName>
    </submittedName>
</protein>
<dbReference type="InterPro" id="IPR026060">
    <property type="entry name" value="AMY1"/>
</dbReference>
<sequence length="178" mass="20315">MAFKPIDPKRDDFRRYLERSGVIEALTKVFVRIVKDRPENPLDFLRHNLGDALHQADSMAYLQSELQEARGEIERLRGLIESIDPDALREQHLPEDMEKQNNETTENQEKCSEENTKLQEEPQPVKATDELEAVSKADSPVQNNFSPDNDIVKNLETPEDSTTANNANKLTAVQTDNK</sequence>
<dbReference type="GO" id="GO:0005634">
    <property type="term" value="C:nucleus"/>
    <property type="evidence" value="ECO:0007669"/>
    <property type="project" value="UniProtKB-SubCell"/>
</dbReference>
<dbReference type="PANTHER" id="PTHR13168">
    <property type="entry name" value="ASSOCIATE OF C-MYC AMY-1"/>
    <property type="match status" value="1"/>
</dbReference>
<dbReference type="AlphaFoldDB" id="A0A034WRU0"/>
<feature type="compositionally biased region" description="Polar residues" evidence="4">
    <location>
        <begin position="160"/>
        <end position="178"/>
    </location>
</feature>
<evidence type="ECO:0000256" key="3">
    <source>
        <dbReference type="ARBA" id="ARBA00023242"/>
    </source>
</evidence>
<dbReference type="PRINTS" id="PR02028">
    <property type="entry name" value="CMYCBINDINGP"/>
</dbReference>
<evidence type="ECO:0000256" key="2">
    <source>
        <dbReference type="ARBA" id="ARBA00009389"/>
    </source>
</evidence>
<feature type="compositionally biased region" description="Basic and acidic residues" evidence="4">
    <location>
        <begin position="86"/>
        <end position="120"/>
    </location>
</feature>
<dbReference type="PANTHER" id="PTHR13168:SF0">
    <property type="entry name" value="C-MYC-BINDING PROTEIN"/>
    <property type="match status" value="1"/>
</dbReference>
<name>A0A034WRU0_BACDO</name>
<keyword evidence="3" id="KW-0539">Nucleus</keyword>
<dbReference type="GO" id="GO:0003713">
    <property type="term" value="F:transcription coactivator activity"/>
    <property type="evidence" value="ECO:0007669"/>
    <property type="project" value="InterPro"/>
</dbReference>
<gene>
    <name evidence="5" type="primary">MYCBP</name>
</gene>
<proteinExistence type="inferred from homology"/>